<evidence type="ECO:0000256" key="5">
    <source>
        <dbReference type="ARBA" id="ARBA00023242"/>
    </source>
</evidence>
<comment type="caution">
    <text evidence="10">The sequence shown here is derived from an EMBL/GenBank/DDBJ whole genome shotgun (WGS) entry which is preliminary data.</text>
</comment>
<dbReference type="InterPro" id="IPR022801">
    <property type="entry name" value="Ribosomal_uS4"/>
</dbReference>
<comment type="similarity">
    <text evidence="2">Belongs to the universal ribosomal protein uS4 family.</text>
</comment>
<proteinExistence type="inferred from homology"/>
<dbReference type="PANTHER" id="PTHR11831">
    <property type="entry name" value="30S 40S RIBOSOMAL PROTEIN"/>
    <property type="match status" value="1"/>
</dbReference>
<dbReference type="PROSITE" id="PS50889">
    <property type="entry name" value="S4"/>
    <property type="match status" value="1"/>
</dbReference>
<reference evidence="10 11" key="1">
    <citation type="submission" date="2017-12" db="EMBL/GenBank/DDBJ databases">
        <authorList>
            <person name="Pombert J.-F."/>
            <person name="Haag K.L."/>
            <person name="Ebert D."/>
        </authorList>
    </citation>
    <scope>NUCLEOTIDE SEQUENCE [LARGE SCALE GENOMIC DNA]</scope>
    <source>
        <strain evidence="10">IL-BN-2</strain>
    </source>
</reference>
<evidence type="ECO:0000313" key="11">
    <source>
        <dbReference type="Proteomes" id="UP000293045"/>
    </source>
</evidence>
<feature type="domain" description="RNA-binding S4" evidence="8">
    <location>
        <begin position="106"/>
        <end position="172"/>
    </location>
</feature>
<sequence>MRKLKYHEQRLLKKVNFLQWKSTNTTREHILSTKYYLQDREDYNRYNKIVGNIRKLTNSLIRLKETDETRQYLGKLLISRLFSIGLIQNKKLIDCNKIKVSNFCERRLSTLMVRNKMVTSVKDASKFIEHGHVKLGSKIVKDSGILVSKIMDNFISWSESSKIKKSILELENKYDEYE</sequence>
<dbReference type="GO" id="GO:0030515">
    <property type="term" value="F:snoRNA binding"/>
    <property type="evidence" value="ECO:0007669"/>
    <property type="project" value="TreeGrafter"/>
</dbReference>
<keyword evidence="4 7" id="KW-0694">RNA-binding</keyword>
<evidence type="ECO:0000256" key="1">
    <source>
        <dbReference type="ARBA" id="ARBA00004604"/>
    </source>
</evidence>
<evidence type="ECO:0000313" key="10">
    <source>
        <dbReference type="EMBL" id="TBT96654.1"/>
    </source>
</evidence>
<dbReference type="GO" id="GO:0006364">
    <property type="term" value="P:rRNA processing"/>
    <property type="evidence" value="ECO:0007669"/>
    <property type="project" value="TreeGrafter"/>
</dbReference>
<keyword evidence="3" id="KW-0690">Ribosome biogenesis</keyword>
<dbReference type="SUPFAM" id="SSF55174">
    <property type="entry name" value="Alpha-L RNA-binding motif"/>
    <property type="match status" value="1"/>
</dbReference>
<dbReference type="Pfam" id="PF01479">
    <property type="entry name" value="S4"/>
    <property type="match status" value="1"/>
</dbReference>
<keyword evidence="6 10" id="KW-0687">Ribonucleoprotein</keyword>
<dbReference type="GO" id="GO:0019843">
    <property type="term" value="F:rRNA binding"/>
    <property type="evidence" value="ECO:0007669"/>
    <property type="project" value="InterPro"/>
</dbReference>
<dbReference type="Proteomes" id="UP000293045">
    <property type="component" value="Unassembled WGS sequence"/>
</dbReference>
<dbReference type="VEuPathDB" id="MicrosporidiaDB:CWI39_3521p0010"/>
<dbReference type="GO" id="GO:0034457">
    <property type="term" value="C:Mpp10 complex"/>
    <property type="evidence" value="ECO:0007669"/>
    <property type="project" value="TreeGrafter"/>
</dbReference>
<evidence type="ECO:0000259" key="8">
    <source>
        <dbReference type="SMART" id="SM00363"/>
    </source>
</evidence>
<dbReference type="SMART" id="SM00363">
    <property type="entry name" value="S4"/>
    <property type="match status" value="1"/>
</dbReference>
<dbReference type="EMBL" id="PIXR01003521">
    <property type="protein sequence ID" value="TBT96654.1"/>
    <property type="molecule type" value="Genomic_DNA"/>
</dbReference>
<feature type="domain" description="Small ribosomal subunit protein uS4 N-terminal" evidence="9">
    <location>
        <begin position="3"/>
        <end position="105"/>
    </location>
</feature>
<dbReference type="CDD" id="cd00165">
    <property type="entry name" value="S4"/>
    <property type="match status" value="1"/>
</dbReference>
<accession>A0A4Q9KQ61</accession>
<evidence type="ECO:0000256" key="6">
    <source>
        <dbReference type="ARBA" id="ARBA00023274"/>
    </source>
</evidence>
<organism evidence="10 11">
    <name type="scientific">Hamiltosporidium magnivora</name>
    <dbReference type="NCBI Taxonomy" id="148818"/>
    <lineage>
        <taxon>Eukaryota</taxon>
        <taxon>Fungi</taxon>
        <taxon>Fungi incertae sedis</taxon>
        <taxon>Microsporidia</taxon>
        <taxon>Dubosqiidae</taxon>
        <taxon>Hamiltosporidium</taxon>
    </lineage>
</organism>
<dbReference type="PANTHER" id="PTHR11831:SF1">
    <property type="entry name" value="U3 SMALL NUCLEOLAR RIBONUCLEOPROTEIN PROTEIN IMP3"/>
    <property type="match status" value="1"/>
</dbReference>
<keyword evidence="5" id="KW-0539">Nucleus</keyword>
<dbReference type="SMART" id="SM01390">
    <property type="entry name" value="Ribosomal_S4"/>
    <property type="match status" value="1"/>
</dbReference>
<dbReference type="GO" id="GO:0032040">
    <property type="term" value="C:small-subunit processome"/>
    <property type="evidence" value="ECO:0007669"/>
    <property type="project" value="TreeGrafter"/>
</dbReference>
<evidence type="ECO:0000256" key="4">
    <source>
        <dbReference type="ARBA" id="ARBA00022884"/>
    </source>
</evidence>
<dbReference type="InterPro" id="IPR001912">
    <property type="entry name" value="Ribosomal_uS4_N"/>
</dbReference>
<dbReference type="Pfam" id="PF00163">
    <property type="entry name" value="Ribosomal_S4"/>
    <property type="match status" value="1"/>
</dbReference>
<protein>
    <submittedName>
        <fullName evidence="10">Putative S4-like small nucleolar ribonucleoprotein</fullName>
    </submittedName>
</protein>
<evidence type="ECO:0000256" key="7">
    <source>
        <dbReference type="PROSITE-ProRule" id="PRU00182"/>
    </source>
</evidence>
<evidence type="ECO:0000256" key="3">
    <source>
        <dbReference type="ARBA" id="ARBA00022517"/>
    </source>
</evidence>
<name>A0A4Q9KQ61_9MICR</name>
<dbReference type="VEuPathDB" id="MicrosporidiaDB:CWI36_1142p0020"/>
<dbReference type="AlphaFoldDB" id="A0A4Q9KQ61"/>
<dbReference type="InterPro" id="IPR002942">
    <property type="entry name" value="S4_RNA-bd"/>
</dbReference>
<evidence type="ECO:0000259" key="9">
    <source>
        <dbReference type="SMART" id="SM01390"/>
    </source>
</evidence>
<dbReference type="Gene3D" id="3.10.290.10">
    <property type="entry name" value="RNA-binding S4 domain"/>
    <property type="match status" value="1"/>
</dbReference>
<dbReference type="GO" id="GO:0042274">
    <property type="term" value="P:ribosomal small subunit biogenesis"/>
    <property type="evidence" value="ECO:0007669"/>
    <property type="project" value="TreeGrafter"/>
</dbReference>
<dbReference type="InterPro" id="IPR036986">
    <property type="entry name" value="S4_RNA-bd_sf"/>
</dbReference>
<evidence type="ECO:0000256" key="2">
    <source>
        <dbReference type="ARBA" id="ARBA00007465"/>
    </source>
</evidence>
<gene>
    <name evidence="10" type="ORF">CWI39_3521p0010</name>
</gene>
<comment type="subcellular location">
    <subcellularLocation>
        <location evidence="1">Nucleus</location>
        <location evidence="1">Nucleolus</location>
    </subcellularLocation>
</comment>